<sequence length="99" mass="10439">MRGSASDPVSGSARGGYGSGAYGFRRRDRHPDGRERVIEVHITPGSARPVVPRPRPGQGVNPVPRLPGWAPADPPPVPRATPPHLRSVTVITARSPAAI</sequence>
<dbReference type="AlphaFoldDB" id="A0A160P4K9"/>
<gene>
    <name evidence="2" type="ORF">SLA_4669</name>
</gene>
<organism evidence="2 3">
    <name type="scientific">Streptomyces laurentii</name>
    <dbReference type="NCBI Taxonomy" id="39478"/>
    <lineage>
        <taxon>Bacteria</taxon>
        <taxon>Bacillati</taxon>
        <taxon>Actinomycetota</taxon>
        <taxon>Actinomycetes</taxon>
        <taxon>Kitasatosporales</taxon>
        <taxon>Streptomycetaceae</taxon>
        <taxon>Streptomyces</taxon>
    </lineage>
</organism>
<feature type="compositionally biased region" description="Pro residues" evidence="1">
    <location>
        <begin position="72"/>
        <end position="81"/>
    </location>
</feature>
<accession>A0A160P4K9</accession>
<dbReference type="EMBL" id="AP017424">
    <property type="protein sequence ID" value="BAU85553.1"/>
    <property type="molecule type" value="Genomic_DNA"/>
</dbReference>
<evidence type="ECO:0000313" key="2">
    <source>
        <dbReference type="EMBL" id="BAU85553.1"/>
    </source>
</evidence>
<dbReference type="KEGG" id="slau:SLA_4669"/>
<dbReference type="Proteomes" id="UP000217676">
    <property type="component" value="Chromosome"/>
</dbReference>
<protein>
    <submittedName>
        <fullName evidence="2">Uncharacterized protein</fullName>
    </submittedName>
</protein>
<evidence type="ECO:0000313" key="3">
    <source>
        <dbReference type="Proteomes" id="UP000217676"/>
    </source>
</evidence>
<keyword evidence="3" id="KW-1185">Reference proteome</keyword>
<name>A0A160P4K9_STRLU</name>
<evidence type="ECO:0000256" key="1">
    <source>
        <dbReference type="SAM" id="MobiDB-lite"/>
    </source>
</evidence>
<proteinExistence type="predicted"/>
<feature type="compositionally biased region" description="Basic and acidic residues" evidence="1">
    <location>
        <begin position="29"/>
        <end position="39"/>
    </location>
</feature>
<feature type="region of interest" description="Disordered" evidence="1">
    <location>
        <begin position="1"/>
        <end position="85"/>
    </location>
</feature>
<feature type="compositionally biased region" description="Low complexity" evidence="1">
    <location>
        <begin position="44"/>
        <end position="71"/>
    </location>
</feature>
<reference evidence="2 3" key="1">
    <citation type="journal article" date="2016" name="Genome Announc.">
        <title>Complete Genome Sequence of Thiostrepton-Producing Streptomyces laurentii ATCC 31255.</title>
        <authorList>
            <person name="Doi K."/>
            <person name="Fujino Y."/>
            <person name="Nagayoshi Y."/>
            <person name="Ohshima T."/>
            <person name="Ogata S."/>
        </authorList>
    </citation>
    <scope>NUCLEOTIDE SEQUENCE [LARGE SCALE GENOMIC DNA]</scope>
    <source>
        <strain evidence="2 3">ATCC 31255</strain>
    </source>
</reference>